<comment type="cofactor">
    <cofactor evidence="12">
        <name>heme</name>
        <dbReference type="ChEBI" id="CHEBI:30413"/>
    </cofactor>
    <text evidence="12">The heme is bound between the two transmembrane subunits.</text>
</comment>
<evidence type="ECO:0000256" key="5">
    <source>
        <dbReference type="ARBA" id="ARBA00022617"/>
    </source>
</evidence>
<name>A0A4Y9SB65_9BURK</name>
<keyword evidence="10 13" id="KW-0472">Membrane</keyword>
<keyword evidence="5 12" id="KW-0349">Heme</keyword>
<dbReference type="EMBL" id="SPVF01000148">
    <property type="protein sequence ID" value="TFW19338.1"/>
    <property type="molecule type" value="Genomic_DNA"/>
</dbReference>
<evidence type="ECO:0000256" key="1">
    <source>
        <dbReference type="ARBA" id="ARBA00004050"/>
    </source>
</evidence>
<dbReference type="OrthoDB" id="9799441at2"/>
<keyword evidence="9 12" id="KW-0408">Iron</keyword>
<evidence type="ECO:0000256" key="8">
    <source>
        <dbReference type="ARBA" id="ARBA00022989"/>
    </source>
</evidence>
<keyword evidence="6 13" id="KW-0812">Transmembrane</keyword>
<dbReference type="PIRSF" id="PIRSF000178">
    <property type="entry name" value="SDH_cyt_b560"/>
    <property type="match status" value="1"/>
</dbReference>
<comment type="similarity">
    <text evidence="3">Belongs to the cytochrome b560 family.</text>
</comment>
<evidence type="ECO:0000256" key="2">
    <source>
        <dbReference type="ARBA" id="ARBA00004370"/>
    </source>
</evidence>
<feature type="transmembrane region" description="Helical" evidence="13">
    <location>
        <begin position="38"/>
        <end position="58"/>
    </location>
</feature>
<keyword evidence="15" id="KW-1185">Reference proteome</keyword>
<dbReference type="SUPFAM" id="SSF81343">
    <property type="entry name" value="Fumarate reductase respiratory complex transmembrane subunits"/>
    <property type="match status" value="1"/>
</dbReference>
<dbReference type="PANTHER" id="PTHR10978">
    <property type="entry name" value="SUCCINATE DEHYDROGENASE CYTOCHROME B560 SUBUNIT"/>
    <property type="match status" value="1"/>
</dbReference>
<evidence type="ECO:0000256" key="9">
    <source>
        <dbReference type="ARBA" id="ARBA00023004"/>
    </source>
</evidence>
<evidence type="ECO:0000313" key="15">
    <source>
        <dbReference type="Proteomes" id="UP000298438"/>
    </source>
</evidence>
<evidence type="ECO:0000256" key="12">
    <source>
        <dbReference type="PIRSR" id="PIRSR000178-1"/>
    </source>
</evidence>
<dbReference type="AlphaFoldDB" id="A0A4Y9SB65"/>
<dbReference type="Proteomes" id="UP000298438">
    <property type="component" value="Unassembled WGS sequence"/>
</dbReference>
<accession>A0A4Y9SB65</accession>
<dbReference type="InterPro" id="IPR034804">
    <property type="entry name" value="SQR/QFR_C/D"/>
</dbReference>
<keyword evidence="7 12" id="KW-0479">Metal-binding</keyword>
<dbReference type="PANTHER" id="PTHR10978:SF5">
    <property type="entry name" value="SUCCINATE DEHYDROGENASE CYTOCHROME B560 SUBUNIT, MITOCHONDRIAL"/>
    <property type="match status" value="1"/>
</dbReference>
<dbReference type="Pfam" id="PF01127">
    <property type="entry name" value="Sdh_cyt"/>
    <property type="match status" value="1"/>
</dbReference>
<dbReference type="GO" id="GO:0046872">
    <property type="term" value="F:metal ion binding"/>
    <property type="evidence" value="ECO:0007669"/>
    <property type="project" value="UniProtKB-KW"/>
</dbReference>
<organism evidence="14 15">
    <name type="scientific">Zemynaea arenosa</name>
    <dbReference type="NCBI Taxonomy" id="2561931"/>
    <lineage>
        <taxon>Bacteria</taxon>
        <taxon>Pseudomonadati</taxon>
        <taxon>Pseudomonadota</taxon>
        <taxon>Betaproteobacteria</taxon>
        <taxon>Burkholderiales</taxon>
        <taxon>Oxalobacteraceae</taxon>
        <taxon>Telluria group</taxon>
        <taxon>Zemynaea</taxon>
    </lineage>
</organism>
<comment type="subunit">
    <text evidence="11">Part of an enzyme complex containing four subunits: a flavoprotein, an iron-sulfur protein, plus two membrane-anchoring proteins, SdhC and SdhD. The complex can form homotrimers.</text>
</comment>
<comment type="subcellular location">
    <subcellularLocation>
        <location evidence="2">Membrane</location>
    </subcellularLocation>
</comment>
<evidence type="ECO:0000256" key="13">
    <source>
        <dbReference type="SAM" id="Phobius"/>
    </source>
</evidence>
<evidence type="ECO:0000256" key="4">
    <source>
        <dbReference type="ARBA" id="ARBA00020076"/>
    </source>
</evidence>
<sequence>MSEAVRAVTRKERPEFRNIHVTDILFNYRLPMPGKVSIMHRISGVLLFVLLPFILWLLDLSLKSEIQFDYFKGILGQPLVKLLVLAITVGYIAHFCAGIRHLFLDSHMAADKPAARKTAASVLIVTAVLSLLVALKLFGVF</sequence>
<evidence type="ECO:0000256" key="6">
    <source>
        <dbReference type="ARBA" id="ARBA00022692"/>
    </source>
</evidence>
<dbReference type="InterPro" id="IPR000701">
    <property type="entry name" value="SuccDH_FuR_B_TM-su"/>
</dbReference>
<dbReference type="Gene3D" id="1.20.1300.10">
    <property type="entry name" value="Fumarate reductase/succinate dehydrogenase, transmembrane subunit"/>
    <property type="match status" value="1"/>
</dbReference>
<dbReference type="NCBIfam" id="TIGR02970">
    <property type="entry name" value="succ_dehyd_cytB"/>
    <property type="match status" value="1"/>
</dbReference>
<dbReference type="InterPro" id="IPR014314">
    <property type="entry name" value="Succ_DH_cytb556"/>
</dbReference>
<reference evidence="14 15" key="1">
    <citation type="submission" date="2019-03" db="EMBL/GenBank/DDBJ databases">
        <title>Draft Genome Sequence of Massilia arenosa sp. nov., a Novel Massilia Species Isolated from a Sandy-loam Maize Soil.</title>
        <authorList>
            <person name="Raths R."/>
            <person name="Peta V."/>
            <person name="Bucking H."/>
        </authorList>
    </citation>
    <scope>NUCLEOTIDE SEQUENCE [LARGE SCALE GENOMIC DNA]</scope>
    <source>
        <strain evidence="14 15">MC02</strain>
    </source>
</reference>
<evidence type="ECO:0000256" key="7">
    <source>
        <dbReference type="ARBA" id="ARBA00022723"/>
    </source>
</evidence>
<proteinExistence type="inferred from homology"/>
<feature type="transmembrane region" description="Helical" evidence="13">
    <location>
        <begin position="118"/>
        <end position="138"/>
    </location>
</feature>
<evidence type="ECO:0000256" key="11">
    <source>
        <dbReference type="ARBA" id="ARBA00025912"/>
    </source>
</evidence>
<evidence type="ECO:0000256" key="3">
    <source>
        <dbReference type="ARBA" id="ARBA00007244"/>
    </source>
</evidence>
<dbReference type="GO" id="GO:0006099">
    <property type="term" value="P:tricarboxylic acid cycle"/>
    <property type="evidence" value="ECO:0007669"/>
    <property type="project" value="InterPro"/>
</dbReference>
<feature type="binding site" description="axial binding residue" evidence="12">
    <location>
        <position position="94"/>
    </location>
    <ligand>
        <name>heme</name>
        <dbReference type="ChEBI" id="CHEBI:30413"/>
        <note>ligand shared with second transmembrane subunit</note>
    </ligand>
    <ligandPart>
        <name>Fe</name>
        <dbReference type="ChEBI" id="CHEBI:18248"/>
    </ligandPart>
</feature>
<comment type="function">
    <text evidence="1">Membrane-anchoring subunit of succinate dehydrogenase (SDH).</text>
</comment>
<keyword evidence="8 13" id="KW-1133">Transmembrane helix</keyword>
<protein>
    <recommendedName>
        <fullName evidence="4">Succinate dehydrogenase cytochrome b556 subunit</fullName>
    </recommendedName>
</protein>
<dbReference type="CDD" id="cd03499">
    <property type="entry name" value="SQR_TypeC_SdhC"/>
    <property type="match status" value="1"/>
</dbReference>
<dbReference type="RefSeq" id="WP_135207451.1">
    <property type="nucleotide sequence ID" value="NZ_SPVF01000148.1"/>
</dbReference>
<evidence type="ECO:0000313" key="14">
    <source>
        <dbReference type="EMBL" id="TFW19338.1"/>
    </source>
</evidence>
<comment type="caution">
    <text evidence="14">The sequence shown here is derived from an EMBL/GenBank/DDBJ whole genome shotgun (WGS) entry which is preliminary data.</text>
</comment>
<gene>
    <name evidence="14" type="primary">sdhC</name>
    <name evidence="14" type="ORF">E4L96_11950</name>
</gene>
<dbReference type="GO" id="GO:0005886">
    <property type="term" value="C:plasma membrane"/>
    <property type="evidence" value="ECO:0007669"/>
    <property type="project" value="TreeGrafter"/>
</dbReference>
<feature type="transmembrane region" description="Helical" evidence="13">
    <location>
        <begin position="78"/>
        <end position="97"/>
    </location>
</feature>
<evidence type="ECO:0000256" key="10">
    <source>
        <dbReference type="ARBA" id="ARBA00023136"/>
    </source>
</evidence>
<dbReference type="GO" id="GO:0009055">
    <property type="term" value="F:electron transfer activity"/>
    <property type="evidence" value="ECO:0007669"/>
    <property type="project" value="InterPro"/>
</dbReference>